<keyword evidence="3" id="KW-0813">Transport</keyword>
<evidence type="ECO:0000256" key="2">
    <source>
        <dbReference type="ARBA" id="ARBA00007783"/>
    </source>
</evidence>
<name>A0ABS5SD45_9BACT</name>
<feature type="transmembrane region" description="Helical" evidence="8">
    <location>
        <begin position="223"/>
        <end position="250"/>
    </location>
</feature>
<evidence type="ECO:0000256" key="7">
    <source>
        <dbReference type="ARBA" id="ARBA00023136"/>
    </source>
</evidence>
<comment type="similarity">
    <text evidence="2">Belongs to the ABC-2 integral membrane protein family.</text>
</comment>
<evidence type="ECO:0000259" key="9">
    <source>
        <dbReference type="PROSITE" id="PS51012"/>
    </source>
</evidence>
<evidence type="ECO:0000256" key="4">
    <source>
        <dbReference type="ARBA" id="ARBA00022475"/>
    </source>
</evidence>
<dbReference type="Proteomes" id="UP000756860">
    <property type="component" value="Unassembled WGS sequence"/>
</dbReference>
<keyword evidence="5 8" id="KW-0812">Transmembrane</keyword>
<dbReference type="RefSeq" id="WP_214174455.1">
    <property type="nucleotide sequence ID" value="NZ_JAHCVK010000001.1"/>
</dbReference>
<comment type="subcellular location">
    <subcellularLocation>
        <location evidence="1">Cell membrane</location>
        <topology evidence="1">Multi-pass membrane protein</topology>
    </subcellularLocation>
</comment>
<feature type="transmembrane region" description="Helical" evidence="8">
    <location>
        <begin position="345"/>
        <end position="366"/>
    </location>
</feature>
<feature type="domain" description="ABC transmembrane type-2" evidence="9">
    <location>
        <begin position="146"/>
        <end position="371"/>
    </location>
</feature>
<evidence type="ECO:0000256" key="3">
    <source>
        <dbReference type="ARBA" id="ARBA00022448"/>
    </source>
</evidence>
<evidence type="ECO:0000256" key="8">
    <source>
        <dbReference type="SAM" id="Phobius"/>
    </source>
</evidence>
<keyword evidence="4" id="KW-1003">Cell membrane</keyword>
<accession>A0ABS5SD45</accession>
<protein>
    <submittedName>
        <fullName evidence="10">ABC transporter permease</fullName>
    </submittedName>
</protein>
<evidence type="ECO:0000256" key="1">
    <source>
        <dbReference type="ARBA" id="ARBA00004651"/>
    </source>
</evidence>
<feature type="transmembrane region" description="Helical" evidence="8">
    <location>
        <begin position="290"/>
        <end position="310"/>
    </location>
</feature>
<evidence type="ECO:0000256" key="6">
    <source>
        <dbReference type="ARBA" id="ARBA00022989"/>
    </source>
</evidence>
<dbReference type="Pfam" id="PF12698">
    <property type="entry name" value="ABC2_membrane_3"/>
    <property type="match status" value="1"/>
</dbReference>
<sequence>MFERIKEMVVKEFSQVFRDRRMKAIIFVTPILQLLIFGYAVTTDVKSINTAFYDLDHSYESRELGRRLEASGYFIITGTPSSAKEMGDLLDRGKVLAVLQVNKGFGRDLARGVPTEVQMIVDGTDSNTASVAMDYSTRVINRFGKEFGTRAGIQRVVKPARIDLRSRAWYNPDLRSRNYNVPGVIAIIIMLTCLLLTAMAVVREREIGTMEQLMVTPLKPVELMLGKTIPFALISYFDMALVTTIGVFWFDIPIKGSIPLLVLSTAIYLLSVLGVGLFISTISRTQQQALMATFLFYIPAVLLSGFMFPIENMPVAIQYGTYLNPLRYFLVIIRGIFLKGNGIDILWPQMAALLLLGVVVIMTSSLRFRKRLG</sequence>
<dbReference type="PROSITE" id="PS51012">
    <property type="entry name" value="ABC_TM2"/>
    <property type="match status" value="1"/>
</dbReference>
<gene>
    <name evidence="10" type="ORF">KI810_05575</name>
</gene>
<evidence type="ECO:0000313" key="10">
    <source>
        <dbReference type="EMBL" id="MBT0652516.1"/>
    </source>
</evidence>
<dbReference type="EMBL" id="JAHCVK010000001">
    <property type="protein sequence ID" value="MBT0652516.1"/>
    <property type="molecule type" value="Genomic_DNA"/>
</dbReference>
<evidence type="ECO:0000313" key="11">
    <source>
        <dbReference type="Proteomes" id="UP000756860"/>
    </source>
</evidence>
<feature type="transmembrane region" description="Helical" evidence="8">
    <location>
        <begin position="179"/>
        <end position="202"/>
    </location>
</feature>
<dbReference type="InterPro" id="IPR051449">
    <property type="entry name" value="ABC-2_transporter_component"/>
</dbReference>
<dbReference type="InterPro" id="IPR047817">
    <property type="entry name" value="ABC2_TM_bact-type"/>
</dbReference>
<keyword evidence="6 8" id="KW-1133">Transmembrane helix</keyword>
<feature type="transmembrane region" description="Helical" evidence="8">
    <location>
        <begin position="256"/>
        <end position="278"/>
    </location>
</feature>
<dbReference type="InterPro" id="IPR013525">
    <property type="entry name" value="ABC2_TM"/>
</dbReference>
<proteinExistence type="inferred from homology"/>
<reference evidence="10 11" key="1">
    <citation type="submission" date="2021-05" db="EMBL/GenBank/DDBJ databases">
        <title>The draft genome of Geobacter luticola JCM 17780.</title>
        <authorList>
            <person name="Xu Z."/>
            <person name="Masuda Y."/>
            <person name="Itoh H."/>
            <person name="Senoo K."/>
        </authorList>
    </citation>
    <scope>NUCLEOTIDE SEQUENCE [LARGE SCALE GENOMIC DNA]</scope>
    <source>
        <strain evidence="10 11">JCM 17780</strain>
    </source>
</reference>
<keyword evidence="7 8" id="KW-0472">Membrane</keyword>
<comment type="caution">
    <text evidence="10">The sequence shown here is derived from an EMBL/GenBank/DDBJ whole genome shotgun (WGS) entry which is preliminary data.</text>
</comment>
<dbReference type="PANTHER" id="PTHR30294">
    <property type="entry name" value="MEMBRANE COMPONENT OF ABC TRANSPORTER YHHJ-RELATED"/>
    <property type="match status" value="1"/>
</dbReference>
<feature type="transmembrane region" description="Helical" evidence="8">
    <location>
        <begin position="21"/>
        <end position="41"/>
    </location>
</feature>
<dbReference type="PANTHER" id="PTHR30294:SF29">
    <property type="entry name" value="MULTIDRUG ABC TRANSPORTER PERMEASE YBHS-RELATED"/>
    <property type="match status" value="1"/>
</dbReference>
<evidence type="ECO:0000256" key="5">
    <source>
        <dbReference type="ARBA" id="ARBA00022692"/>
    </source>
</evidence>
<keyword evidence="11" id="KW-1185">Reference proteome</keyword>
<organism evidence="10 11">
    <name type="scientific">Geomobilimonas luticola</name>
    <dbReference type="NCBI Taxonomy" id="1114878"/>
    <lineage>
        <taxon>Bacteria</taxon>
        <taxon>Pseudomonadati</taxon>
        <taxon>Thermodesulfobacteriota</taxon>
        <taxon>Desulfuromonadia</taxon>
        <taxon>Geobacterales</taxon>
        <taxon>Geobacteraceae</taxon>
        <taxon>Geomobilimonas</taxon>
    </lineage>
</organism>
<dbReference type="Gene3D" id="3.40.1710.10">
    <property type="entry name" value="abc type-2 transporter like domain"/>
    <property type="match status" value="1"/>
</dbReference>